<feature type="region of interest" description="Disordered" evidence="1">
    <location>
        <begin position="1"/>
        <end position="71"/>
    </location>
</feature>
<sequence length="100" mass="11054">MALQFTLMTPGGRGGEGREGRKEEGRKEGQEGERRGRGGDRRGEGRREGGKERKGSERGRDDSGGFCQQQKKEKLNFKSIKVVPPGLIYSSNVRRCTAIS</sequence>
<feature type="compositionally biased region" description="Basic and acidic residues" evidence="1">
    <location>
        <begin position="15"/>
        <end position="63"/>
    </location>
</feature>
<dbReference type="EMBL" id="AZIM01004910">
    <property type="protein sequence ID" value="ETE60152.1"/>
    <property type="molecule type" value="Genomic_DNA"/>
</dbReference>
<evidence type="ECO:0000313" key="3">
    <source>
        <dbReference type="Proteomes" id="UP000018936"/>
    </source>
</evidence>
<gene>
    <name evidence="2" type="primary">infB</name>
    <name evidence="2" type="ORF">L345_14107</name>
</gene>
<dbReference type="Proteomes" id="UP000018936">
    <property type="component" value="Unassembled WGS sequence"/>
</dbReference>
<keyword evidence="3" id="KW-1185">Reference proteome</keyword>
<accession>V8NF11</accession>
<name>V8NF11_OPHHA</name>
<comment type="caution">
    <text evidence="2">The sequence shown here is derived from an EMBL/GenBank/DDBJ whole genome shotgun (WGS) entry which is preliminary data.</text>
</comment>
<proteinExistence type="predicted"/>
<evidence type="ECO:0000256" key="1">
    <source>
        <dbReference type="SAM" id="MobiDB-lite"/>
    </source>
</evidence>
<organism evidence="2 3">
    <name type="scientific">Ophiophagus hannah</name>
    <name type="common">King cobra</name>
    <name type="synonym">Naja hannah</name>
    <dbReference type="NCBI Taxonomy" id="8665"/>
    <lineage>
        <taxon>Eukaryota</taxon>
        <taxon>Metazoa</taxon>
        <taxon>Chordata</taxon>
        <taxon>Craniata</taxon>
        <taxon>Vertebrata</taxon>
        <taxon>Euteleostomi</taxon>
        <taxon>Lepidosauria</taxon>
        <taxon>Squamata</taxon>
        <taxon>Bifurcata</taxon>
        <taxon>Unidentata</taxon>
        <taxon>Episquamata</taxon>
        <taxon>Toxicofera</taxon>
        <taxon>Serpentes</taxon>
        <taxon>Colubroidea</taxon>
        <taxon>Elapidae</taxon>
        <taxon>Elapinae</taxon>
        <taxon>Ophiophagus</taxon>
    </lineage>
</organism>
<feature type="non-terminal residue" evidence="2">
    <location>
        <position position="1"/>
    </location>
</feature>
<dbReference type="AlphaFoldDB" id="V8NF11"/>
<evidence type="ECO:0000313" key="2">
    <source>
        <dbReference type="EMBL" id="ETE60152.1"/>
    </source>
</evidence>
<reference evidence="2 3" key="1">
    <citation type="journal article" date="2013" name="Proc. Natl. Acad. Sci. U.S.A.">
        <title>The king cobra genome reveals dynamic gene evolution and adaptation in the snake venom system.</title>
        <authorList>
            <person name="Vonk F.J."/>
            <person name="Casewell N.R."/>
            <person name="Henkel C.V."/>
            <person name="Heimberg A.M."/>
            <person name="Jansen H.J."/>
            <person name="McCleary R.J."/>
            <person name="Kerkkamp H.M."/>
            <person name="Vos R.A."/>
            <person name="Guerreiro I."/>
            <person name="Calvete J.J."/>
            <person name="Wuster W."/>
            <person name="Woods A.E."/>
            <person name="Logan J.M."/>
            <person name="Harrison R.A."/>
            <person name="Castoe T.A."/>
            <person name="de Koning A.P."/>
            <person name="Pollock D.D."/>
            <person name="Yandell M."/>
            <person name="Calderon D."/>
            <person name="Renjifo C."/>
            <person name="Currier R.B."/>
            <person name="Salgado D."/>
            <person name="Pla D."/>
            <person name="Sanz L."/>
            <person name="Hyder A.S."/>
            <person name="Ribeiro J.M."/>
            <person name="Arntzen J.W."/>
            <person name="van den Thillart G.E."/>
            <person name="Boetzer M."/>
            <person name="Pirovano W."/>
            <person name="Dirks R.P."/>
            <person name="Spaink H.P."/>
            <person name="Duboule D."/>
            <person name="McGlinn E."/>
            <person name="Kini R.M."/>
            <person name="Richardson M.K."/>
        </authorList>
    </citation>
    <scope>NUCLEOTIDE SEQUENCE</scope>
    <source>
        <tissue evidence="2">Blood</tissue>
    </source>
</reference>
<protein>
    <submittedName>
        <fullName evidence="2">InfB</fullName>
    </submittedName>
</protein>